<evidence type="ECO:0000313" key="2">
    <source>
        <dbReference type="Proteomes" id="UP000887565"/>
    </source>
</evidence>
<dbReference type="AlphaFoldDB" id="A0A915JSR6"/>
<proteinExistence type="predicted"/>
<protein>
    <submittedName>
        <fullName evidence="3">Uncharacterized protein</fullName>
    </submittedName>
</protein>
<keyword evidence="2" id="KW-1185">Reference proteome</keyword>
<name>A0A915JSR6_ROMCU</name>
<dbReference type="Proteomes" id="UP000887565">
    <property type="component" value="Unplaced"/>
</dbReference>
<organism evidence="2 3">
    <name type="scientific">Romanomermis culicivorax</name>
    <name type="common">Nematode worm</name>
    <dbReference type="NCBI Taxonomy" id="13658"/>
    <lineage>
        <taxon>Eukaryota</taxon>
        <taxon>Metazoa</taxon>
        <taxon>Ecdysozoa</taxon>
        <taxon>Nematoda</taxon>
        <taxon>Enoplea</taxon>
        <taxon>Dorylaimia</taxon>
        <taxon>Mermithida</taxon>
        <taxon>Mermithoidea</taxon>
        <taxon>Mermithidae</taxon>
        <taxon>Romanomermis</taxon>
    </lineage>
</organism>
<evidence type="ECO:0000256" key="1">
    <source>
        <dbReference type="SAM" id="MobiDB-lite"/>
    </source>
</evidence>
<sequence length="110" mass="11356">MIDAGDCSSPIESTITYDISLASSSQVIFFNRSSRLTVSKNPRVVAATTTAIRDGIPGISHNVGFNTNIIINVSTIPAAAGPSLLSRTSATSSSTAVSSSSTTIVKKIDH</sequence>
<dbReference type="WBParaSite" id="nRc.2.0.1.t29119-RA">
    <property type="protein sequence ID" value="nRc.2.0.1.t29119-RA"/>
    <property type="gene ID" value="nRc.2.0.1.g29119"/>
</dbReference>
<evidence type="ECO:0000313" key="3">
    <source>
        <dbReference type="WBParaSite" id="nRc.2.0.1.t29119-RA"/>
    </source>
</evidence>
<accession>A0A915JSR6</accession>
<feature type="region of interest" description="Disordered" evidence="1">
    <location>
        <begin position="91"/>
        <end position="110"/>
    </location>
</feature>
<reference evidence="3" key="1">
    <citation type="submission" date="2022-11" db="UniProtKB">
        <authorList>
            <consortium name="WormBaseParasite"/>
        </authorList>
    </citation>
    <scope>IDENTIFICATION</scope>
</reference>
<feature type="compositionally biased region" description="Low complexity" evidence="1">
    <location>
        <begin position="91"/>
        <end position="103"/>
    </location>
</feature>